<name>A0ABV0F114_9ENTE</name>
<dbReference type="EMBL" id="MAEI02000001">
    <property type="protein sequence ID" value="MEO1780979.1"/>
    <property type="molecule type" value="Genomic_DNA"/>
</dbReference>
<feature type="region of interest" description="Disordered" evidence="1">
    <location>
        <begin position="194"/>
        <end position="216"/>
    </location>
</feature>
<feature type="domain" description="Replication-associated protein ORF2/G2P" evidence="2">
    <location>
        <begin position="72"/>
        <end position="158"/>
    </location>
</feature>
<reference evidence="3 4" key="2">
    <citation type="submission" date="2024-02" db="EMBL/GenBank/DDBJ databases">
        <title>The Genome Sequence of Enterococcus diestrammenae JM9A.</title>
        <authorList>
            <person name="Earl A."/>
            <person name="Manson A."/>
            <person name="Gilmore M."/>
            <person name="Sanders J."/>
            <person name="Shea T."/>
            <person name="Howe W."/>
            <person name="Livny J."/>
            <person name="Cuomo C."/>
            <person name="Neafsey D."/>
            <person name="Birren B."/>
        </authorList>
    </citation>
    <scope>NUCLEOTIDE SEQUENCE [LARGE SCALE GENOMIC DNA]</scope>
    <source>
        <strain evidence="3 4">JM9A</strain>
    </source>
</reference>
<sequence length="278" mass="33428">MKRSFVREKRTVAGSYMEVDLYTRTWQQEMKCKEPRGRRRKLTRPAQRNWNDKKSKKYAKLLIYTNFGENDYYLTLTYNSKHLPKTPAEAKRQQDNVLKKLKRLYQKHGVEMKYMWFTEYQFDEDEGFIKRIHHHVIINSGVSRDEVEHCWSKGRGKSFEMLGRTQARLIQPNESGLEELANYVTSQEKHENGRWKKGQRRWSSSQNLEKPYETKNDHKWSNRKLEMVGKSTDVGEELFLERFPEYRVLGEIKAKYFEDSGWHIHVAFIKNQNWSDSS</sequence>
<organism evidence="3 4">
    <name type="scientific">Enterococcus diestrammenae</name>
    <dbReference type="NCBI Taxonomy" id="1155073"/>
    <lineage>
        <taxon>Bacteria</taxon>
        <taxon>Bacillati</taxon>
        <taxon>Bacillota</taxon>
        <taxon>Bacilli</taxon>
        <taxon>Lactobacillales</taxon>
        <taxon>Enterococcaceae</taxon>
        <taxon>Enterococcus</taxon>
    </lineage>
</organism>
<dbReference type="InterPro" id="IPR056906">
    <property type="entry name" value="ORF2/G2P_dom"/>
</dbReference>
<accession>A0ABV0F114</accession>
<dbReference type="Proteomes" id="UP001429357">
    <property type="component" value="Unassembled WGS sequence"/>
</dbReference>
<evidence type="ECO:0000313" key="4">
    <source>
        <dbReference type="Proteomes" id="UP001429357"/>
    </source>
</evidence>
<gene>
    <name evidence="3" type="ORF">BAU18_000557</name>
</gene>
<keyword evidence="4" id="KW-1185">Reference proteome</keyword>
<protein>
    <recommendedName>
        <fullName evidence="2">Replication-associated protein ORF2/G2P domain-containing protein</fullName>
    </recommendedName>
</protein>
<evidence type="ECO:0000256" key="1">
    <source>
        <dbReference type="SAM" id="MobiDB-lite"/>
    </source>
</evidence>
<reference evidence="4" key="1">
    <citation type="submission" date="2016-06" db="EMBL/GenBank/DDBJ databases">
        <title>Four novel species of enterococci isolated from chicken manure.</title>
        <authorList>
            <person name="Van Tyne D."/>
        </authorList>
    </citation>
    <scope>NUCLEOTIDE SEQUENCE [LARGE SCALE GENOMIC DNA]</scope>
    <source>
        <strain evidence="4">JM9A</strain>
    </source>
</reference>
<dbReference type="Pfam" id="PF23343">
    <property type="entry name" value="REP_ORF2-G2P"/>
    <property type="match status" value="1"/>
</dbReference>
<evidence type="ECO:0000313" key="3">
    <source>
        <dbReference type="EMBL" id="MEO1780979.1"/>
    </source>
</evidence>
<comment type="caution">
    <text evidence="3">The sequence shown here is derived from an EMBL/GenBank/DDBJ whole genome shotgun (WGS) entry which is preliminary data.</text>
</comment>
<evidence type="ECO:0000259" key="2">
    <source>
        <dbReference type="Pfam" id="PF23343"/>
    </source>
</evidence>
<proteinExistence type="predicted"/>